<gene>
    <name evidence="4" type="ORF">V5F89_10590</name>
</gene>
<name>A0ABZ2D110_9SPHN</name>
<evidence type="ECO:0000256" key="2">
    <source>
        <dbReference type="SAM" id="SignalP"/>
    </source>
</evidence>
<evidence type="ECO:0000259" key="3">
    <source>
        <dbReference type="Pfam" id="PF04909"/>
    </source>
</evidence>
<reference evidence="4 5" key="1">
    <citation type="submission" date="2024-02" db="EMBL/GenBank/DDBJ databases">
        <title>The whole genome sequence of five bacterial samples isolated from Abu Dhabi Sabkha-shore region.</title>
        <authorList>
            <person name="Sudalaimuthuasari N."/>
            <person name="Sarfraz B."/>
            <person name="Tuyisabe J.D."/>
            <person name="Mugisha Ntwali L.D.M."/>
            <person name="Ali A.I.A.A."/>
            <person name="Almansoori S.Z.A."/>
            <person name="Alajami H.S.A."/>
            <person name="Almeqbaali A.A.S."/>
            <person name="Kundu B."/>
            <person name="Saeed E.E."/>
            <person name="Sukumarinath V."/>
            <person name="Mishra A.K."/>
            <person name="Hazzouri K.M."/>
            <person name="Almaskari R."/>
            <person name="Sharma A.K."/>
            <person name="Amiri K.M.A."/>
        </authorList>
    </citation>
    <scope>NUCLEOTIDE SEQUENCE [LARGE SCALE GENOMIC DNA]</scope>
    <source>
        <strain evidence="5">kcgeb_sd</strain>
    </source>
</reference>
<dbReference type="InterPro" id="IPR032466">
    <property type="entry name" value="Metal_Hydrolase"/>
</dbReference>
<dbReference type="EMBL" id="CP144918">
    <property type="protein sequence ID" value="WWA46720.1"/>
    <property type="molecule type" value="Genomic_DNA"/>
</dbReference>
<keyword evidence="1" id="KW-0456">Lyase</keyword>
<dbReference type="InterPro" id="IPR006680">
    <property type="entry name" value="Amidohydro-rel"/>
</dbReference>
<dbReference type="Pfam" id="PF04909">
    <property type="entry name" value="Amidohydro_2"/>
    <property type="match status" value="1"/>
</dbReference>
<keyword evidence="2" id="KW-0732">Signal</keyword>
<accession>A0ABZ2D110</accession>
<dbReference type="PANTHER" id="PTHR21240:SF28">
    <property type="entry name" value="ISO-OROTATE DECARBOXYLASE (EUROFUNG)"/>
    <property type="match status" value="1"/>
</dbReference>
<proteinExistence type="predicted"/>
<dbReference type="PANTHER" id="PTHR21240">
    <property type="entry name" value="2-AMINO-3-CARBOXYLMUCONATE-6-SEMIALDEHYDE DECARBOXYLASE"/>
    <property type="match status" value="1"/>
</dbReference>
<evidence type="ECO:0000313" key="4">
    <source>
        <dbReference type="EMBL" id="WWA46720.1"/>
    </source>
</evidence>
<feature type="domain" description="Amidohydrolase-related" evidence="3">
    <location>
        <begin position="26"/>
        <end position="281"/>
    </location>
</feature>
<dbReference type="RefSeq" id="WP_338445617.1">
    <property type="nucleotide sequence ID" value="NZ_CP144918.1"/>
</dbReference>
<dbReference type="Gene3D" id="3.20.20.140">
    <property type="entry name" value="Metal-dependent hydrolases"/>
    <property type="match status" value="1"/>
</dbReference>
<organism evidence="4 5">
    <name type="scientific">Pelagerythrobacter marensis</name>
    <dbReference type="NCBI Taxonomy" id="543877"/>
    <lineage>
        <taxon>Bacteria</taxon>
        <taxon>Pseudomonadati</taxon>
        <taxon>Pseudomonadota</taxon>
        <taxon>Alphaproteobacteria</taxon>
        <taxon>Sphingomonadales</taxon>
        <taxon>Erythrobacteraceae</taxon>
        <taxon>Pelagerythrobacter</taxon>
    </lineage>
</organism>
<feature type="chain" id="PRO_5046842605" evidence="2">
    <location>
        <begin position="21"/>
        <end position="282"/>
    </location>
</feature>
<evidence type="ECO:0000313" key="5">
    <source>
        <dbReference type="Proteomes" id="UP001335183"/>
    </source>
</evidence>
<keyword evidence="5" id="KW-1185">Reference proteome</keyword>
<dbReference type="SUPFAM" id="SSF51556">
    <property type="entry name" value="Metallo-dependent hydrolases"/>
    <property type="match status" value="1"/>
</dbReference>
<protein>
    <submittedName>
        <fullName evidence="4">Amidohydrolase family protein</fullName>
    </submittedName>
</protein>
<feature type="signal peptide" evidence="2">
    <location>
        <begin position="1"/>
        <end position="20"/>
    </location>
</feature>
<evidence type="ECO:0000256" key="1">
    <source>
        <dbReference type="ARBA" id="ARBA00023239"/>
    </source>
</evidence>
<dbReference type="InterPro" id="IPR032465">
    <property type="entry name" value="ACMSD"/>
</dbReference>
<sequence length="282" mass="30227">MKRLLFPIIALLLGAGPALGQDEVFDSHVHLHAGAESLDAYHAQNAADGVEATGFAAMWFGGPNQARAGDVAAMRAAHDATLELASANPRMLPIATVHPYDGDAALAELDRVAGLGFKVLKIHPHTQRFDLADPRVGTLVERAGARGMVVLIDNAGIVPNDTVHLFNLALAHPGTRFIFAHMGGLDFRAWNILPLARTADGLLADNIYFDISGTVLLAADSPLEEEFVWTMRNVGIDRLLLGSDFPQLSLARTLAALDALDLGEEEAAKIRYGNARRLFGLD</sequence>
<dbReference type="Proteomes" id="UP001335183">
    <property type="component" value="Chromosome"/>
</dbReference>